<dbReference type="EMBL" id="LRBS01000045">
    <property type="protein sequence ID" value="OII77149.1"/>
    <property type="molecule type" value="Genomic_DNA"/>
</dbReference>
<dbReference type="PANTHER" id="PTHR43798">
    <property type="entry name" value="MONOACYLGLYCEROL LIPASE"/>
    <property type="match status" value="1"/>
</dbReference>
<accession>A0A1J4MW52</accession>
<dbReference type="InterPro" id="IPR022742">
    <property type="entry name" value="Hydrolase_4"/>
</dbReference>
<evidence type="ECO:0000313" key="4">
    <source>
        <dbReference type="Proteomes" id="UP000186804"/>
    </source>
</evidence>
<proteinExistence type="predicted"/>
<dbReference type="Gene3D" id="3.40.50.1820">
    <property type="entry name" value="alpha/beta hydrolase"/>
    <property type="match status" value="1"/>
</dbReference>
<feature type="domain" description="Serine aminopeptidase S33" evidence="2">
    <location>
        <begin position="33"/>
        <end position="281"/>
    </location>
</feature>
<comment type="caution">
    <text evidence="3">The sequence shown here is derived from an EMBL/GenBank/DDBJ whole genome shotgun (WGS) entry which is preliminary data.</text>
</comment>
<dbReference type="PANTHER" id="PTHR43798:SF33">
    <property type="entry name" value="HYDROLASE, PUTATIVE (AFU_ORTHOLOGUE AFUA_2G14860)-RELATED"/>
    <property type="match status" value="1"/>
</dbReference>
<dbReference type="VEuPathDB" id="CryptoDB:cand_021310"/>
<evidence type="ECO:0000313" key="3">
    <source>
        <dbReference type="EMBL" id="OII77149.1"/>
    </source>
</evidence>
<feature type="transmembrane region" description="Helical" evidence="1">
    <location>
        <begin position="151"/>
        <end position="169"/>
    </location>
</feature>
<sequence length="318" mass="36505">MEKYESGTFIQGPLGRINYSLSKPATPMIGSPLVVCIHGLNNSMSYYKELVESINAVNLAVLRFDLPGHGLSSWHCFGNLTPQDCIDQIDTLLESLNMSNTPLYLIGTSLGGLIAIYYAAYKPDRVLKVSAICPAGFCAKLSIFHHFALNYIPLLAQCIYYIFPLHWFIRKERYIRDYYNPDKLDQKIIERRYFRGCCYSKQLRMTSLRVARGFNLWNNHQVYSDLRDNYIAIRGHTGICFFLGLHDEVTPLSNLLPEIQRITPKSRMCIYRECKHQVLEECRQYAIKDIVEYLKGSSDIEYNSIGIPVDSLNIKDLG</sequence>
<dbReference type="Proteomes" id="UP000186804">
    <property type="component" value="Unassembled WGS sequence"/>
</dbReference>
<dbReference type="RefSeq" id="XP_067068995.1">
    <property type="nucleotide sequence ID" value="XM_067212361.1"/>
</dbReference>
<dbReference type="InterPro" id="IPR050266">
    <property type="entry name" value="AB_hydrolase_sf"/>
</dbReference>
<reference evidence="3 4" key="1">
    <citation type="submission" date="2016-10" db="EMBL/GenBank/DDBJ databases">
        <title>Reductive evolution of mitochondrial metabolism and differential evolution of invasion-related proteins in Cryptosporidium.</title>
        <authorList>
            <person name="Liu S."/>
            <person name="Roellig D.M."/>
            <person name="Guo Y."/>
            <person name="Li N."/>
            <person name="Frace M.A."/>
            <person name="Tang K."/>
            <person name="Zhang L."/>
            <person name="Feng Y."/>
            <person name="Xiao L."/>
        </authorList>
    </citation>
    <scope>NUCLEOTIDE SEQUENCE [LARGE SCALE GENOMIC DNA]</scope>
    <source>
        <strain evidence="3">30847</strain>
    </source>
</reference>
<name>A0A1J4MW52_9CRYT</name>
<dbReference type="OrthoDB" id="408373at2759"/>
<dbReference type="GeneID" id="92366315"/>
<protein>
    <submittedName>
        <fullName evidence="3">Alpha beta fold family protein</fullName>
    </submittedName>
</protein>
<dbReference type="AlphaFoldDB" id="A0A1J4MW52"/>
<gene>
    <name evidence="3" type="ORF">cand_021310</name>
</gene>
<keyword evidence="1" id="KW-0472">Membrane</keyword>
<dbReference type="InterPro" id="IPR029058">
    <property type="entry name" value="AB_hydrolase_fold"/>
</dbReference>
<evidence type="ECO:0000256" key="1">
    <source>
        <dbReference type="SAM" id="Phobius"/>
    </source>
</evidence>
<keyword evidence="1" id="KW-0812">Transmembrane</keyword>
<dbReference type="Pfam" id="PF12146">
    <property type="entry name" value="Hydrolase_4"/>
    <property type="match status" value="1"/>
</dbReference>
<dbReference type="GO" id="GO:0016020">
    <property type="term" value="C:membrane"/>
    <property type="evidence" value="ECO:0007669"/>
    <property type="project" value="TreeGrafter"/>
</dbReference>
<organism evidence="3 4">
    <name type="scientific">Cryptosporidium andersoni</name>
    <dbReference type="NCBI Taxonomy" id="117008"/>
    <lineage>
        <taxon>Eukaryota</taxon>
        <taxon>Sar</taxon>
        <taxon>Alveolata</taxon>
        <taxon>Apicomplexa</taxon>
        <taxon>Conoidasida</taxon>
        <taxon>Coccidia</taxon>
        <taxon>Eucoccidiorida</taxon>
        <taxon>Eimeriorina</taxon>
        <taxon>Cryptosporidiidae</taxon>
        <taxon>Cryptosporidium</taxon>
    </lineage>
</organism>
<keyword evidence="4" id="KW-1185">Reference proteome</keyword>
<dbReference type="InterPro" id="IPR000073">
    <property type="entry name" value="AB_hydrolase_1"/>
</dbReference>
<dbReference type="SUPFAM" id="SSF53474">
    <property type="entry name" value="alpha/beta-Hydrolases"/>
    <property type="match status" value="1"/>
</dbReference>
<evidence type="ECO:0000259" key="2">
    <source>
        <dbReference type="Pfam" id="PF12146"/>
    </source>
</evidence>
<feature type="transmembrane region" description="Helical" evidence="1">
    <location>
        <begin position="101"/>
        <end position="119"/>
    </location>
</feature>
<dbReference type="PRINTS" id="PR00111">
    <property type="entry name" value="ABHYDROLASE"/>
</dbReference>
<keyword evidence="1" id="KW-1133">Transmembrane helix</keyword>